<organism evidence="2 3">
    <name type="scientific">Morella rubra</name>
    <name type="common">Chinese bayberry</name>
    <dbReference type="NCBI Taxonomy" id="262757"/>
    <lineage>
        <taxon>Eukaryota</taxon>
        <taxon>Viridiplantae</taxon>
        <taxon>Streptophyta</taxon>
        <taxon>Embryophyta</taxon>
        <taxon>Tracheophyta</taxon>
        <taxon>Spermatophyta</taxon>
        <taxon>Magnoliopsida</taxon>
        <taxon>eudicotyledons</taxon>
        <taxon>Gunneridae</taxon>
        <taxon>Pentapetalae</taxon>
        <taxon>rosids</taxon>
        <taxon>fabids</taxon>
        <taxon>Fagales</taxon>
        <taxon>Myricaceae</taxon>
        <taxon>Morella</taxon>
    </lineage>
</organism>
<proteinExistence type="predicted"/>
<dbReference type="Gene3D" id="3.40.30.10">
    <property type="entry name" value="Glutaredoxin"/>
    <property type="match status" value="1"/>
</dbReference>
<dbReference type="InterPro" id="IPR036249">
    <property type="entry name" value="Thioredoxin-like_sf"/>
</dbReference>
<name>A0A6A1VZ64_9ROSI</name>
<dbReference type="PANTHER" id="PTHR10438:SF468">
    <property type="entry name" value="THIOREDOXIN-1-RELATED"/>
    <property type="match status" value="1"/>
</dbReference>
<feature type="domain" description="Thioredoxin" evidence="1">
    <location>
        <begin position="4"/>
        <end position="103"/>
    </location>
</feature>
<dbReference type="SUPFAM" id="SSF52833">
    <property type="entry name" value="Thioredoxin-like"/>
    <property type="match status" value="1"/>
</dbReference>
<protein>
    <submittedName>
        <fullName evidence="2">Thioredoxin H-type</fullName>
    </submittedName>
</protein>
<dbReference type="AlphaFoldDB" id="A0A6A1VZ64"/>
<sequence>MAFAVANKKQFNEKIKKEKQIVVAFYSSNTSNYASSVVDDLAKSTSEYGNIKFLKVDVDEDIDLRNLASSQFISSTPAFVYLKEGKKRDLHYGADADEVKEFLTDALKK</sequence>
<dbReference type="InterPro" id="IPR013766">
    <property type="entry name" value="Thioredoxin_domain"/>
</dbReference>
<comment type="caution">
    <text evidence="2">The sequence shown here is derived from an EMBL/GenBank/DDBJ whole genome shotgun (WGS) entry which is preliminary data.</text>
</comment>
<accession>A0A6A1VZ64</accession>
<dbReference type="Proteomes" id="UP000516437">
    <property type="component" value="Chromosome 4"/>
</dbReference>
<dbReference type="EMBL" id="RXIC02000022">
    <property type="protein sequence ID" value="KAB1217346.1"/>
    <property type="molecule type" value="Genomic_DNA"/>
</dbReference>
<evidence type="ECO:0000313" key="2">
    <source>
        <dbReference type="EMBL" id="KAB1217346.1"/>
    </source>
</evidence>
<reference evidence="2 3" key="1">
    <citation type="journal article" date="2019" name="Plant Biotechnol. J.">
        <title>The red bayberry genome and genetic basis of sex determination.</title>
        <authorList>
            <person name="Jia H.M."/>
            <person name="Jia H.J."/>
            <person name="Cai Q.L."/>
            <person name="Wang Y."/>
            <person name="Zhao H.B."/>
            <person name="Yang W.F."/>
            <person name="Wang G.Y."/>
            <person name="Li Y.H."/>
            <person name="Zhan D.L."/>
            <person name="Shen Y.T."/>
            <person name="Niu Q.F."/>
            <person name="Chang L."/>
            <person name="Qiu J."/>
            <person name="Zhao L."/>
            <person name="Xie H.B."/>
            <person name="Fu W.Y."/>
            <person name="Jin J."/>
            <person name="Li X.W."/>
            <person name="Jiao Y."/>
            <person name="Zhou C.C."/>
            <person name="Tu T."/>
            <person name="Chai C.Y."/>
            <person name="Gao J.L."/>
            <person name="Fan L.J."/>
            <person name="van de Weg E."/>
            <person name="Wang J.Y."/>
            <person name="Gao Z.S."/>
        </authorList>
    </citation>
    <scope>NUCLEOTIDE SEQUENCE [LARGE SCALE GENOMIC DNA]</scope>
    <source>
        <tissue evidence="2">Leaves</tissue>
    </source>
</reference>
<dbReference type="CDD" id="cd02947">
    <property type="entry name" value="TRX_family"/>
    <property type="match status" value="1"/>
</dbReference>
<dbReference type="PANTHER" id="PTHR10438">
    <property type="entry name" value="THIOREDOXIN"/>
    <property type="match status" value="1"/>
</dbReference>
<dbReference type="Pfam" id="PF00085">
    <property type="entry name" value="Thioredoxin"/>
    <property type="match status" value="1"/>
</dbReference>
<keyword evidence="3" id="KW-1185">Reference proteome</keyword>
<evidence type="ECO:0000259" key="1">
    <source>
        <dbReference type="Pfam" id="PF00085"/>
    </source>
</evidence>
<gene>
    <name evidence="2" type="ORF">CJ030_MR4G020975</name>
</gene>
<dbReference type="InterPro" id="IPR050620">
    <property type="entry name" value="Thioredoxin_H-type-like"/>
</dbReference>
<evidence type="ECO:0000313" key="3">
    <source>
        <dbReference type="Proteomes" id="UP000516437"/>
    </source>
</evidence>